<keyword evidence="6 7" id="KW-0472">Membrane</keyword>
<evidence type="ECO:0000313" key="9">
    <source>
        <dbReference type="EMBL" id="WAH43964.1"/>
    </source>
</evidence>
<dbReference type="SUPFAM" id="SSF160964">
    <property type="entry name" value="MalF N-terminal region-like"/>
    <property type="match status" value="1"/>
</dbReference>
<name>A0ABY6ZPG9_9BACL</name>
<evidence type="ECO:0000259" key="8">
    <source>
        <dbReference type="PROSITE" id="PS50928"/>
    </source>
</evidence>
<dbReference type="Gene3D" id="1.10.3720.10">
    <property type="entry name" value="MetI-like"/>
    <property type="match status" value="1"/>
</dbReference>
<feature type="domain" description="ABC transmembrane type-1" evidence="8">
    <location>
        <begin position="90"/>
        <end position="309"/>
    </location>
</feature>
<reference evidence="9" key="1">
    <citation type="submission" date="2022-08" db="EMBL/GenBank/DDBJ databases">
        <title>Alicyclobacillus fastidiosus DSM 17978, complete genome.</title>
        <authorList>
            <person name="Wang Q."/>
            <person name="Cai R."/>
            <person name="Wang Z."/>
        </authorList>
    </citation>
    <scope>NUCLEOTIDE SEQUENCE</scope>
    <source>
        <strain evidence="9">DSM 17978</strain>
    </source>
</reference>
<dbReference type="CDD" id="cd06261">
    <property type="entry name" value="TM_PBP2"/>
    <property type="match status" value="1"/>
</dbReference>
<protein>
    <submittedName>
        <fullName evidence="9">Sugar ABC transporter permease</fullName>
    </submittedName>
</protein>
<evidence type="ECO:0000256" key="5">
    <source>
        <dbReference type="ARBA" id="ARBA00022989"/>
    </source>
</evidence>
<feature type="transmembrane region" description="Helical" evidence="7">
    <location>
        <begin position="175"/>
        <end position="198"/>
    </location>
</feature>
<keyword evidence="3" id="KW-1003">Cell membrane</keyword>
<comment type="similarity">
    <text evidence="7">Belongs to the binding-protein-dependent transport system permease family.</text>
</comment>
<feature type="transmembrane region" description="Helical" evidence="7">
    <location>
        <begin position="127"/>
        <end position="147"/>
    </location>
</feature>
<dbReference type="RefSeq" id="WP_268007869.1">
    <property type="nucleotide sequence ID" value="NZ_BSUT01000001.1"/>
</dbReference>
<keyword evidence="4 7" id="KW-0812">Transmembrane</keyword>
<dbReference type="Proteomes" id="UP001164761">
    <property type="component" value="Chromosome"/>
</dbReference>
<evidence type="ECO:0000313" key="10">
    <source>
        <dbReference type="Proteomes" id="UP001164761"/>
    </source>
</evidence>
<feature type="transmembrane region" description="Helical" evidence="7">
    <location>
        <begin position="94"/>
        <end position="115"/>
    </location>
</feature>
<dbReference type="InterPro" id="IPR035906">
    <property type="entry name" value="MetI-like_sf"/>
</dbReference>
<gene>
    <name evidence="9" type="ORF">NZD89_11575</name>
</gene>
<evidence type="ECO:0000256" key="7">
    <source>
        <dbReference type="RuleBase" id="RU363032"/>
    </source>
</evidence>
<dbReference type="InterPro" id="IPR000515">
    <property type="entry name" value="MetI-like"/>
</dbReference>
<dbReference type="Pfam" id="PF00528">
    <property type="entry name" value="BPD_transp_1"/>
    <property type="match status" value="1"/>
</dbReference>
<evidence type="ECO:0000256" key="4">
    <source>
        <dbReference type="ARBA" id="ARBA00022692"/>
    </source>
</evidence>
<evidence type="ECO:0000256" key="2">
    <source>
        <dbReference type="ARBA" id="ARBA00022448"/>
    </source>
</evidence>
<dbReference type="PANTHER" id="PTHR30193">
    <property type="entry name" value="ABC TRANSPORTER PERMEASE PROTEIN"/>
    <property type="match status" value="1"/>
</dbReference>
<feature type="transmembrane region" description="Helical" evidence="7">
    <location>
        <begin position="295"/>
        <end position="312"/>
    </location>
</feature>
<keyword evidence="2 7" id="KW-0813">Transport</keyword>
<evidence type="ECO:0000256" key="6">
    <source>
        <dbReference type="ARBA" id="ARBA00023136"/>
    </source>
</evidence>
<comment type="subcellular location">
    <subcellularLocation>
        <location evidence="1 7">Cell membrane</location>
        <topology evidence="1 7">Multi-pass membrane protein</topology>
    </subcellularLocation>
</comment>
<dbReference type="PANTHER" id="PTHR30193:SF37">
    <property type="entry name" value="INNER MEMBRANE ABC TRANSPORTER PERMEASE PROTEIN YCJO"/>
    <property type="match status" value="1"/>
</dbReference>
<organism evidence="9 10">
    <name type="scientific">Alicyclobacillus fastidiosus</name>
    <dbReference type="NCBI Taxonomy" id="392011"/>
    <lineage>
        <taxon>Bacteria</taxon>
        <taxon>Bacillati</taxon>
        <taxon>Bacillota</taxon>
        <taxon>Bacilli</taxon>
        <taxon>Bacillales</taxon>
        <taxon>Alicyclobacillaceae</taxon>
        <taxon>Alicyclobacillus</taxon>
    </lineage>
</organism>
<evidence type="ECO:0000256" key="1">
    <source>
        <dbReference type="ARBA" id="ARBA00004651"/>
    </source>
</evidence>
<keyword evidence="5 7" id="KW-1133">Transmembrane helix</keyword>
<sequence>MSTVMEQKQSTSVGKGTVRSGRPPFYQREWFWGYVFIAPTCIGLLIFNVYPILYSFFLSFTSWDGSSALKIVGLQNFVQMFHDPDFLQSMRNTLVYTVVVVPIGIALSVIVAVLLNGKVKGRIVWRTIFFLPSVTMPIAIGVVWKWIFNANSGLLNYLLSFLGIHGPHWISDPRYLLVSVMIVAIWGGIGYSMIIFLAGLQSIAPVYYEAAAIDGAGPMRQFFKITLPLLSPAIFFVLVTGLISALQVFDLPYIFVGAGSMTSDSVLVQAVRPIVMSIYQNGFQFFKLGYASAEAWVLFVIILIVTLIQMWLQKRWVHYEQG</sequence>
<dbReference type="SUPFAM" id="SSF161098">
    <property type="entry name" value="MetI-like"/>
    <property type="match status" value="1"/>
</dbReference>
<evidence type="ECO:0000256" key="3">
    <source>
        <dbReference type="ARBA" id="ARBA00022475"/>
    </source>
</evidence>
<dbReference type="EMBL" id="CP104067">
    <property type="protein sequence ID" value="WAH43964.1"/>
    <property type="molecule type" value="Genomic_DNA"/>
</dbReference>
<proteinExistence type="inferred from homology"/>
<feature type="transmembrane region" description="Helical" evidence="7">
    <location>
        <begin position="31"/>
        <end position="53"/>
    </location>
</feature>
<feature type="transmembrane region" description="Helical" evidence="7">
    <location>
        <begin position="229"/>
        <end position="249"/>
    </location>
</feature>
<dbReference type="PROSITE" id="PS50928">
    <property type="entry name" value="ABC_TM1"/>
    <property type="match status" value="1"/>
</dbReference>
<accession>A0ABY6ZPG9</accession>
<dbReference type="InterPro" id="IPR051393">
    <property type="entry name" value="ABC_transporter_permease"/>
</dbReference>
<keyword evidence="10" id="KW-1185">Reference proteome</keyword>